<gene>
    <name evidence="3" type="ORF">ACFFK0_06245</name>
</gene>
<dbReference type="InterPro" id="IPR000551">
    <property type="entry name" value="MerR-type_HTH_dom"/>
</dbReference>
<dbReference type="Pfam" id="PF08241">
    <property type="entry name" value="Methyltransf_11"/>
    <property type="match status" value="1"/>
</dbReference>
<dbReference type="GO" id="GO:0008168">
    <property type="term" value="F:methyltransferase activity"/>
    <property type="evidence" value="ECO:0007669"/>
    <property type="project" value="UniProtKB-KW"/>
</dbReference>
<proteinExistence type="predicted"/>
<accession>A0ABV6DHD4</accession>
<dbReference type="SMART" id="SM00422">
    <property type="entry name" value="HTH_MERR"/>
    <property type="match status" value="1"/>
</dbReference>
<keyword evidence="3" id="KW-0808">Transferase</keyword>
<evidence type="ECO:0000259" key="2">
    <source>
        <dbReference type="PROSITE" id="PS50937"/>
    </source>
</evidence>
<sequence>MKGLEGYVTTGQIAKRTGITVRTLRYYDQIGLLTPAKYDPAYGRLYSNDDLIRLQHIQTLKYIGLSLQEIQSVVEDERQPGQSFRSSLMAQRDAIRHKIAKLENVHTAIHRTIDSIDAGQQHADWTVLADLIQAVHEEQSWLEQYQTAARLRTRIDLYDRFSVNPIGWHRWVFDHLLSLPGSAVLELGGGDGALWTRNLERVPADWKVSFTDLSRGMVAEARSRIGHDRRFTFLTADAQDIPFHDAAFDIVIANNVLYHVRNIPGALAEIRRVLKPGGTFCTSTMSMRHLREVELIAAGFDPAVQVLDRVIERFHLDHAPDQLAPYFRQAEVHRYDDELQVTEAQPLIDYILSTPMNARELLSGERLTDFTRYIKARLQQEGKLIITKDNGIVMGRNL</sequence>
<dbReference type="Proteomes" id="UP001589776">
    <property type="component" value="Unassembled WGS sequence"/>
</dbReference>
<organism evidence="3 4">
    <name type="scientific">Paenibacillus chartarius</name>
    <dbReference type="NCBI Taxonomy" id="747481"/>
    <lineage>
        <taxon>Bacteria</taxon>
        <taxon>Bacillati</taxon>
        <taxon>Bacillota</taxon>
        <taxon>Bacilli</taxon>
        <taxon>Bacillales</taxon>
        <taxon>Paenibacillaceae</taxon>
        <taxon>Paenibacillus</taxon>
    </lineage>
</organism>
<evidence type="ECO:0000313" key="3">
    <source>
        <dbReference type="EMBL" id="MFC0212056.1"/>
    </source>
</evidence>
<dbReference type="EMBL" id="JBHLWN010000025">
    <property type="protein sequence ID" value="MFC0212056.1"/>
    <property type="molecule type" value="Genomic_DNA"/>
</dbReference>
<dbReference type="InterPro" id="IPR047057">
    <property type="entry name" value="MerR_fam"/>
</dbReference>
<dbReference type="Gene3D" id="1.10.1660.10">
    <property type="match status" value="1"/>
</dbReference>
<dbReference type="Pfam" id="PF13411">
    <property type="entry name" value="MerR_1"/>
    <property type="match status" value="1"/>
</dbReference>
<dbReference type="PROSITE" id="PS00552">
    <property type="entry name" value="HTH_MERR_1"/>
    <property type="match status" value="1"/>
</dbReference>
<dbReference type="InterPro" id="IPR009061">
    <property type="entry name" value="DNA-bd_dom_put_sf"/>
</dbReference>
<dbReference type="PRINTS" id="PR00040">
    <property type="entry name" value="HTHMERR"/>
</dbReference>
<dbReference type="InterPro" id="IPR029063">
    <property type="entry name" value="SAM-dependent_MTases_sf"/>
</dbReference>
<dbReference type="CDD" id="cd02440">
    <property type="entry name" value="AdoMet_MTases"/>
    <property type="match status" value="1"/>
</dbReference>
<evidence type="ECO:0000256" key="1">
    <source>
        <dbReference type="ARBA" id="ARBA00023125"/>
    </source>
</evidence>
<dbReference type="PANTHER" id="PTHR30204">
    <property type="entry name" value="REDOX-CYCLING DRUG-SENSING TRANSCRIPTIONAL ACTIVATOR SOXR"/>
    <property type="match status" value="1"/>
</dbReference>
<keyword evidence="3" id="KW-0489">Methyltransferase</keyword>
<comment type="caution">
    <text evidence="3">The sequence shown here is derived from an EMBL/GenBank/DDBJ whole genome shotgun (WGS) entry which is preliminary data.</text>
</comment>
<dbReference type="GO" id="GO:0032259">
    <property type="term" value="P:methylation"/>
    <property type="evidence" value="ECO:0007669"/>
    <property type="project" value="UniProtKB-KW"/>
</dbReference>
<name>A0ABV6DHD4_9BACL</name>
<feature type="domain" description="HTH merR-type" evidence="2">
    <location>
        <begin position="7"/>
        <end position="76"/>
    </location>
</feature>
<protein>
    <submittedName>
        <fullName evidence="3">Methyltransferase domain-containing protein</fullName>
    </submittedName>
</protein>
<dbReference type="InterPro" id="IPR013216">
    <property type="entry name" value="Methyltransf_11"/>
</dbReference>
<dbReference type="RefSeq" id="WP_377469123.1">
    <property type="nucleotide sequence ID" value="NZ_JBHLWN010000025.1"/>
</dbReference>
<reference evidence="3 4" key="1">
    <citation type="submission" date="2024-09" db="EMBL/GenBank/DDBJ databases">
        <authorList>
            <person name="Sun Q."/>
            <person name="Mori K."/>
        </authorList>
    </citation>
    <scope>NUCLEOTIDE SEQUENCE [LARGE SCALE GENOMIC DNA]</scope>
    <source>
        <strain evidence="3 4">CCM 7759</strain>
    </source>
</reference>
<dbReference type="SUPFAM" id="SSF46955">
    <property type="entry name" value="Putative DNA-binding domain"/>
    <property type="match status" value="1"/>
</dbReference>
<dbReference type="Gene3D" id="3.40.50.150">
    <property type="entry name" value="Vaccinia Virus protein VP39"/>
    <property type="match status" value="1"/>
</dbReference>
<dbReference type="CDD" id="cd01106">
    <property type="entry name" value="HTH_TipAL-Mta"/>
    <property type="match status" value="1"/>
</dbReference>
<dbReference type="PANTHER" id="PTHR30204:SF96">
    <property type="entry name" value="CHROMOSOME-ANCHORING PROTEIN RACA"/>
    <property type="match status" value="1"/>
</dbReference>
<keyword evidence="4" id="KW-1185">Reference proteome</keyword>
<keyword evidence="1" id="KW-0238">DNA-binding</keyword>
<dbReference type="PROSITE" id="PS50937">
    <property type="entry name" value="HTH_MERR_2"/>
    <property type="match status" value="1"/>
</dbReference>
<evidence type="ECO:0000313" key="4">
    <source>
        <dbReference type="Proteomes" id="UP001589776"/>
    </source>
</evidence>
<dbReference type="SUPFAM" id="SSF53335">
    <property type="entry name" value="S-adenosyl-L-methionine-dependent methyltransferases"/>
    <property type="match status" value="1"/>
</dbReference>